<dbReference type="AlphaFoldDB" id="A0A2G8KJU1"/>
<keyword evidence="3" id="KW-1185">Reference proteome</keyword>
<name>A0A2G8KJU1_STIJA</name>
<evidence type="ECO:0000313" key="2">
    <source>
        <dbReference type="EMBL" id="PIK48235.1"/>
    </source>
</evidence>
<organism evidence="2 3">
    <name type="scientific">Stichopus japonicus</name>
    <name type="common">Sea cucumber</name>
    <dbReference type="NCBI Taxonomy" id="307972"/>
    <lineage>
        <taxon>Eukaryota</taxon>
        <taxon>Metazoa</taxon>
        <taxon>Echinodermata</taxon>
        <taxon>Eleutherozoa</taxon>
        <taxon>Echinozoa</taxon>
        <taxon>Holothuroidea</taxon>
        <taxon>Aspidochirotacea</taxon>
        <taxon>Aspidochirotida</taxon>
        <taxon>Stichopodidae</taxon>
        <taxon>Apostichopus</taxon>
    </lineage>
</organism>
<dbReference type="Proteomes" id="UP000230750">
    <property type="component" value="Unassembled WGS sequence"/>
</dbReference>
<dbReference type="EMBL" id="MRZV01000533">
    <property type="protein sequence ID" value="PIK48235.1"/>
    <property type="molecule type" value="Genomic_DNA"/>
</dbReference>
<evidence type="ECO:0000256" key="1">
    <source>
        <dbReference type="SAM" id="MobiDB-lite"/>
    </source>
</evidence>
<gene>
    <name evidence="2" type="ORF">BSL78_14879</name>
</gene>
<sequence length="132" mass="15260">MSGGQSEVKQRGPPGFRPHSNKTPLQRAMENAHKRIYGEHHYLLSAQNAHLGKVEASPAAKDTRFRQTKSAHANKLTNTYIWKERLDHNIKHQRTILARQKKLQLKTVTDKYYTMSDFKAPLETNNALRTQR</sequence>
<reference evidence="2 3" key="1">
    <citation type="journal article" date="2017" name="PLoS Biol.">
        <title>The sea cucumber genome provides insights into morphological evolution and visceral regeneration.</title>
        <authorList>
            <person name="Zhang X."/>
            <person name="Sun L."/>
            <person name="Yuan J."/>
            <person name="Sun Y."/>
            <person name="Gao Y."/>
            <person name="Zhang L."/>
            <person name="Li S."/>
            <person name="Dai H."/>
            <person name="Hamel J.F."/>
            <person name="Liu C."/>
            <person name="Yu Y."/>
            <person name="Liu S."/>
            <person name="Lin W."/>
            <person name="Guo K."/>
            <person name="Jin S."/>
            <person name="Xu P."/>
            <person name="Storey K.B."/>
            <person name="Huan P."/>
            <person name="Zhang T."/>
            <person name="Zhou Y."/>
            <person name="Zhang J."/>
            <person name="Lin C."/>
            <person name="Li X."/>
            <person name="Xing L."/>
            <person name="Huo D."/>
            <person name="Sun M."/>
            <person name="Wang L."/>
            <person name="Mercier A."/>
            <person name="Li F."/>
            <person name="Yang H."/>
            <person name="Xiang J."/>
        </authorList>
    </citation>
    <scope>NUCLEOTIDE SEQUENCE [LARGE SCALE GENOMIC DNA]</scope>
    <source>
        <strain evidence="2">Shaxun</strain>
        <tissue evidence="2">Muscle</tissue>
    </source>
</reference>
<proteinExistence type="predicted"/>
<dbReference type="OrthoDB" id="10069716at2759"/>
<evidence type="ECO:0000313" key="3">
    <source>
        <dbReference type="Proteomes" id="UP000230750"/>
    </source>
</evidence>
<comment type="caution">
    <text evidence="2">The sequence shown here is derived from an EMBL/GenBank/DDBJ whole genome shotgun (WGS) entry which is preliminary data.</text>
</comment>
<feature type="region of interest" description="Disordered" evidence="1">
    <location>
        <begin position="1"/>
        <end position="28"/>
    </location>
</feature>
<protein>
    <submittedName>
        <fullName evidence="2">Uncharacterized protein</fullName>
    </submittedName>
</protein>
<accession>A0A2G8KJU1</accession>